<organism evidence="1 2">
    <name type="scientific">Pangasianodon gigas</name>
    <name type="common">Mekong giant catfish</name>
    <name type="synonym">Pangasius gigas</name>
    <dbReference type="NCBI Taxonomy" id="30993"/>
    <lineage>
        <taxon>Eukaryota</taxon>
        <taxon>Metazoa</taxon>
        <taxon>Chordata</taxon>
        <taxon>Craniata</taxon>
        <taxon>Vertebrata</taxon>
        <taxon>Euteleostomi</taxon>
        <taxon>Actinopterygii</taxon>
        <taxon>Neopterygii</taxon>
        <taxon>Teleostei</taxon>
        <taxon>Ostariophysi</taxon>
        <taxon>Siluriformes</taxon>
        <taxon>Pangasiidae</taxon>
        <taxon>Pangasianodon</taxon>
    </lineage>
</organism>
<reference evidence="1 2" key="1">
    <citation type="journal article" date="2022" name="bioRxiv">
        <title>An ancient truncated duplication of the anti-Mullerian hormone receptor type 2 gene is a potential conserved master sex determinant in the Pangasiidae catfish family.</title>
        <authorList>
            <person name="Wen M."/>
            <person name="Pan Q."/>
            <person name="Jouanno E."/>
            <person name="Montfort J."/>
            <person name="Zahm M."/>
            <person name="Cabau C."/>
            <person name="Klopp C."/>
            <person name="Iampietro C."/>
            <person name="Roques C."/>
            <person name="Bouchez O."/>
            <person name="Castinel A."/>
            <person name="Donnadieu C."/>
            <person name="Parrinello H."/>
            <person name="Poncet C."/>
            <person name="Belmonte E."/>
            <person name="Gautier V."/>
            <person name="Avarre J.-C."/>
            <person name="Dugue R."/>
            <person name="Gustiano R."/>
            <person name="Ha T.T.T."/>
            <person name="Campet M."/>
            <person name="Sriphairoj K."/>
            <person name="Ribolli J."/>
            <person name="de Almeida F.L."/>
            <person name="Desvignes T."/>
            <person name="Postlethwait J.H."/>
            <person name="Bucao C.F."/>
            <person name="Robinson-Rechavi M."/>
            <person name="Bobe J."/>
            <person name="Herpin A."/>
            <person name="Guiguen Y."/>
        </authorList>
    </citation>
    <scope>NUCLEOTIDE SEQUENCE [LARGE SCALE GENOMIC DNA]</scope>
    <source>
        <strain evidence="1">YG-Dec2019</strain>
    </source>
</reference>
<accession>A0ACC5X7N1</accession>
<dbReference type="Proteomes" id="UP000829447">
    <property type="component" value="Linkage Group LG15"/>
</dbReference>
<gene>
    <name evidence="1" type="ORF">PGIGA_G00069570</name>
</gene>
<proteinExistence type="predicted"/>
<keyword evidence="2" id="KW-1185">Reference proteome</keyword>
<comment type="caution">
    <text evidence="1">The sequence shown here is derived from an EMBL/GenBank/DDBJ whole genome shotgun (WGS) entry which is preliminary data.</text>
</comment>
<name>A0ACC5X7N1_PANGG</name>
<evidence type="ECO:0000313" key="2">
    <source>
        <dbReference type="Proteomes" id="UP000829447"/>
    </source>
</evidence>
<protein>
    <submittedName>
        <fullName evidence="1">Uncharacterized protein</fullName>
    </submittedName>
</protein>
<evidence type="ECO:0000313" key="1">
    <source>
        <dbReference type="EMBL" id="MCI4387048.1"/>
    </source>
</evidence>
<sequence length="411" mass="46889">MASKIPSGSKRPREPSAQGLKVKFLINIPLKVDSKDEAQKRCGYLLDALSEGLMEKDRTFMKDKNGKDVLEDVAVIFGMNGRHTPELAKVLMELQTFKYNCKYMNIKYSIITYTWGSGGTIAQDATKVPYQDIREHLKNDAATRKLVKELRENDPRCLVYFSFVDSDTFQFNFIYSEYLQIVREELKKDAIPPTVMSTGYEFTHDSEHYVASRLDRTVRVAVAEVHPLLVYYPEPNFCVLVRHGLNTIEESFIKPRRSKDEYGMESPVLISQVKKRDNFKAVFPDRDPIIIIAPDRFNLTGEGLKTGQSHLEGMNLAKSAYCNGVFINKETYNKTGPNDPKLQPGVTGKNRGFIIQLFNCENDEEFKELSKKNPFSMDGKVATVLVDAIKHARECKNIVYEFNEKLKISSS</sequence>
<dbReference type="EMBL" id="CM040468">
    <property type="protein sequence ID" value="MCI4387048.1"/>
    <property type="molecule type" value="Genomic_DNA"/>
</dbReference>